<evidence type="ECO:0000313" key="2">
    <source>
        <dbReference type="Proteomes" id="UP001163324"/>
    </source>
</evidence>
<keyword evidence="2" id="KW-1185">Reference proteome</keyword>
<comment type="caution">
    <text evidence="1">The sequence shown here is derived from an EMBL/GenBank/DDBJ whole genome shotgun (WGS) entry which is preliminary data.</text>
</comment>
<organism evidence="1 2">
    <name type="scientific">Trichothecium roseum</name>
    <dbReference type="NCBI Taxonomy" id="47278"/>
    <lineage>
        <taxon>Eukaryota</taxon>
        <taxon>Fungi</taxon>
        <taxon>Dikarya</taxon>
        <taxon>Ascomycota</taxon>
        <taxon>Pezizomycotina</taxon>
        <taxon>Sordariomycetes</taxon>
        <taxon>Hypocreomycetidae</taxon>
        <taxon>Hypocreales</taxon>
        <taxon>Hypocreales incertae sedis</taxon>
        <taxon>Trichothecium</taxon>
    </lineage>
</organism>
<dbReference type="EMBL" id="CM047945">
    <property type="protein sequence ID" value="KAI9898372.1"/>
    <property type="molecule type" value="Genomic_DNA"/>
</dbReference>
<sequence length="689" mass="76421">MAGRRRRASSSSVETVNNDRINWRRDTDLVEPAPSEEELDARIFELRDAVVLNKDGTTLENALDVRLKGPFIVRGYLVIDDPEQRDWLVSRVRSPVAVEVSQCGKYSVGEIVDEKTGKYKPGLWLAGHGCWFEISPAAEYVAIFRDICTAITMYFSIHDIYQENTVSALNKAARATDPVKKISPVLHKYAARIGENLTVEEAVARCDKFAGFLLSQCVQGQADANVIWKDTFFFQWLTKRHPTINAPEVLHRNDSARASVTANQYLPSTESQRPMQSSSELPASQAGARSGSVTSTGKSHTAASEGTEDVSMRQRSSRSRSAVVNESLANLDLDNDKPHTPRQVPHVMAAASPLGEEDSPLVSVIKAIEWAVSDMKKVNVIPPTTVLSKIYANYHVPGYQKYSGSYKVPVKEIIHYNSHALLANLDKQKFGNTEFWAWLQEISTTELKLEALKPSDLPYTLVPRKSLNKPRGSAKDKPTAQASKKLEDVSEDEPFTRPPLTGKGIGKGLKTPATRKPGKSSLRPSTASRKRFYSQIESEEEEDSDMATKRSHYFSDEDNSMDESGDGNVSMDEPIKLVLRADKVPSATPQSANGTWACEEEDCDYVVRGADEQECQERIQKHFQDHEEQVQRVELALTEGNRGHQKINHLLEKIKRLGEKPPSAGASSADGTTAPTPPPPQAIKRNLIV</sequence>
<protein>
    <submittedName>
        <fullName evidence="1">Uncharacterized protein</fullName>
    </submittedName>
</protein>
<proteinExistence type="predicted"/>
<name>A0ACC0UW69_9HYPO</name>
<dbReference type="Proteomes" id="UP001163324">
    <property type="component" value="Chromosome 6"/>
</dbReference>
<accession>A0ACC0UW69</accession>
<gene>
    <name evidence="1" type="ORF">N3K66_006732</name>
</gene>
<evidence type="ECO:0000313" key="1">
    <source>
        <dbReference type="EMBL" id="KAI9898372.1"/>
    </source>
</evidence>
<reference evidence="1" key="1">
    <citation type="submission" date="2022-10" db="EMBL/GenBank/DDBJ databases">
        <title>Complete Genome of Trichothecium roseum strain YXFP-22015, a Plant Pathogen Isolated from Citrus.</title>
        <authorList>
            <person name="Wang Y."/>
            <person name="Zhu L."/>
        </authorList>
    </citation>
    <scope>NUCLEOTIDE SEQUENCE</scope>
    <source>
        <strain evidence="1">YXFP-22015</strain>
    </source>
</reference>